<evidence type="ECO:0000256" key="1">
    <source>
        <dbReference type="ARBA" id="ARBA00004141"/>
    </source>
</evidence>
<feature type="transmembrane region" description="Helical" evidence="7">
    <location>
        <begin position="171"/>
        <end position="188"/>
    </location>
</feature>
<evidence type="ECO:0000313" key="9">
    <source>
        <dbReference type="EMBL" id="EZF50643.1"/>
    </source>
</evidence>
<name>A0A022VY60_TRIRU</name>
<dbReference type="GO" id="GO:0016125">
    <property type="term" value="P:sterol metabolic process"/>
    <property type="evidence" value="ECO:0007669"/>
    <property type="project" value="InterPro"/>
</dbReference>
<evidence type="ECO:0000256" key="7">
    <source>
        <dbReference type="SAM" id="Phobius"/>
    </source>
</evidence>
<dbReference type="Proteomes" id="UP000023758">
    <property type="component" value="Unassembled WGS sequence"/>
</dbReference>
<keyword evidence="3 6" id="KW-0812">Transmembrane</keyword>
<dbReference type="GO" id="GO:0016020">
    <property type="term" value="C:membrane"/>
    <property type="evidence" value="ECO:0007669"/>
    <property type="project" value="UniProtKB-SubCell"/>
</dbReference>
<proteinExistence type="inferred from homology"/>
<accession>A0A022VY60</accession>
<dbReference type="InterPro" id="IPR033118">
    <property type="entry name" value="EXPERA"/>
</dbReference>
<evidence type="ECO:0000256" key="5">
    <source>
        <dbReference type="ARBA" id="ARBA00023136"/>
    </source>
</evidence>
<evidence type="ECO:0000256" key="3">
    <source>
        <dbReference type="ARBA" id="ARBA00022692"/>
    </source>
</evidence>
<sequence length="255" mass="27940">MTTSTAVPAFTADVPTLLSITAALSIMPLSYLLGTALIPSNQLRNRLLFFWHAYDAGTHLLIEGSFLYHCFFSYKQLQPGETIPGVYGPPYFLNRPDRAYGPAYGVGASARMWQEYGKADARWLGADLCVVCLELLTVLIGGPLAVYICYLLTMSSSTSATSASKAKYSSCLWFSSIILAVGELYGGFMTFGPEWFSGSVGLETSDPVYLWLYLVFFNVLWVIVPLWVISVAWGEIKVAFATAAVANKQTAKKLN</sequence>
<reference evidence="9" key="1">
    <citation type="submission" date="2014-02" db="EMBL/GenBank/DDBJ databases">
        <title>The Genome Sequence of Trichophyton rubrum (morphotype fischeri) CBS 288.86.</title>
        <authorList>
            <consortium name="The Broad Institute Genomics Platform"/>
            <person name="Cuomo C.A."/>
            <person name="White T.C."/>
            <person name="Graser Y."/>
            <person name="Martinez-Rossi N."/>
            <person name="Heitman J."/>
            <person name="Young S.K."/>
            <person name="Zeng Q."/>
            <person name="Gargeya S."/>
            <person name="Abouelleil A."/>
            <person name="Alvarado L."/>
            <person name="Chapman S.B."/>
            <person name="Gainer-Dewar J."/>
            <person name="Goldberg J."/>
            <person name="Griggs A."/>
            <person name="Gujja S."/>
            <person name="Hansen M."/>
            <person name="Howarth C."/>
            <person name="Imamovic A."/>
            <person name="Larimer J."/>
            <person name="Martinez D."/>
            <person name="Murphy C."/>
            <person name="Pearson M.D."/>
            <person name="Persinoti G."/>
            <person name="Poon T."/>
            <person name="Priest M."/>
            <person name="Roberts A.D."/>
            <person name="Saif S."/>
            <person name="Shea T.D."/>
            <person name="Sykes S.N."/>
            <person name="Wortman J."/>
            <person name="Nusbaum C."/>
            <person name="Birren B."/>
        </authorList>
    </citation>
    <scope>NUCLEOTIDE SEQUENCE [LARGE SCALE GENOMIC DNA]</scope>
    <source>
        <strain evidence="9">CBS 288.86</strain>
    </source>
</reference>
<dbReference type="AlphaFoldDB" id="A0A022VY60"/>
<feature type="transmembrane region" description="Helical" evidence="7">
    <location>
        <begin position="49"/>
        <end position="68"/>
    </location>
</feature>
<comment type="subcellular location">
    <subcellularLocation>
        <location evidence="1">Membrane</location>
        <topology evidence="1">Multi-pass membrane protein</topology>
    </subcellularLocation>
</comment>
<evidence type="ECO:0000256" key="2">
    <source>
        <dbReference type="ARBA" id="ARBA00008337"/>
    </source>
</evidence>
<feature type="transmembrane region" description="Helical" evidence="7">
    <location>
        <begin position="208"/>
        <end position="229"/>
    </location>
</feature>
<dbReference type="HOGENOM" id="CLU_072128_1_0_1"/>
<dbReference type="GO" id="GO:0005783">
    <property type="term" value="C:endoplasmic reticulum"/>
    <property type="evidence" value="ECO:0007669"/>
    <property type="project" value="TreeGrafter"/>
</dbReference>
<feature type="transmembrane region" description="Helical" evidence="7">
    <location>
        <begin position="123"/>
        <end position="150"/>
    </location>
</feature>
<dbReference type="InterPro" id="IPR007905">
    <property type="entry name" value="EBP"/>
</dbReference>
<evidence type="ECO:0000259" key="8">
    <source>
        <dbReference type="PROSITE" id="PS51751"/>
    </source>
</evidence>
<feature type="transmembrane region" description="Helical" evidence="7">
    <location>
        <begin position="17"/>
        <end position="37"/>
    </location>
</feature>
<dbReference type="EMBL" id="KK207881">
    <property type="protein sequence ID" value="EZF50643.1"/>
    <property type="molecule type" value="Genomic_DNA"/>
</dbReference>
<dbReference type="PROSITE" id="PS51751">
    <property type="entry name" value="EXPERA"/>
    <property type="match status" value="1"/>
</dbReference>
<dbReference type="OrthoDB" id="5415655at2759"/>
<comment type="similarity">
    <text evidence="2">Belongs to the EBP family.</text>
</comment>
<dbReference type="GO" id="GO:0047750">
    <property type="term" value="F:cholestenol delta-isomerase activity"/>
    <property type="evidence" value="ECO:0007669"/>
    <property type="project" value="InterPro"/>
</dbReference>
<keyword evidence="4 6" id="KW-1133">Transmembrane helix</keyword>
<dbReference type="PANTHER" id="PTHR14207">
    <property type="entry name" value="STEROL ISOMERASE"/>
    <property type="match status" value="1"/>
</dbReference>
<gene>
    <name evidence="9" type="ORF">H103_05977</name>
</gene>
<keyword evidence="5 6" id="KW-0472">Membrane</keyword>
<dbReference type="PANTHER" id="PTHR14207:SF1">
    <property type="entry name" value="EMOPAMIL-BINDING PROTEIN-LIKE"/>
    <property type="match status" value="1"/>
</dbReference>
<protein>
    <recommendedName>
        <fullName evidence="8">EXPERA domain-containing protein</fullName>
    </recommendedName>
</protein>
<evidence type="ECO:0000256" key="4">
    <source>
        <dbReference type="ARBA" id="ARBA00022989"/>
    </source>
</evidence>
<feature type="domain" description="EXPERA" evidence="8">
    <location>
        <begin position="44"/>
        <end position="229"/>
    </location>
</feature>
<organism evidence="9">
    <name type="scientific">Trichophyton rubrum CBS 288.86</name>
    <dbReference type="NCBI Taxonomy" id="1215330"/>
    <lineage>
        <taxon>Eukaryota</taxon>
        <taxon>Fungi</taxon>
        <taxon>Dikarya</taxon>
        <taxon>Ascomycota</taxon>
        <taxon>Pezizomycotina</taxon>
        <taxon>Eurotiomycetes</taxon>
        <taxon>Eurotiomycetidae</taxon>
        <taxon>Onygenales</taxon>
        <taxon>Arthrodermataceae</taxon>
        <taxon>Trichophyton</taxon>
    </lineage>
</organism>
<dbReference type="Pfam" id="PF05241">
    <property type="entry name" value="EBP"/>
    <property type="match status" value="1"/>
</dbReference>
<evidence type="ECO:0000256" key="6">
    <source>
        <dbReference type="PROSITE-ProRule" id="PRU01087"/>
    </source>
</evidence>